<evidence type="ECO:0000256" key="8">
    <source>
        <dbReference type="ARBA" id="ARBA00023779"/>
    </source>
</evidence>
<comment type="similarity">
    <text evidence="8">Belongs to the uracil-DNA glycosylase (UDG) superfamily. Type 5 (UDGb) family.</text>
</comment>
<dbReference type="InterPro" id="IPR044147">
    <property type="entry name" value="UdgB-like"/>
</dbReference>
<keyword evidence="2" id="KW-0479">Metal-binding</keyword>
<dbReference type="PANTHER" id="PTHR33693">
    <property type="entry name" value="TYPE-5 URACIL-DNA GLYCOSYLASE"/>
    <property type="match status" value="1"/>
</dbReference>
<dbReference type="InterPro" id="IPR005122">
    <property type="entry name" value="Uracil-DNA_glycosylase-like"/>
</dbReference>
<feature type="domain" description="Uracil-DNA glycosylase-like" evidence="11">
    <location>
        <begin position="75"/>
        <end position="250"/>
    </location>
</feature>
<sequence>MVHWAVLSDDEARFPVTRTPAGVVRAARATRELTVLDQRISGCSACPRLVAWREEVAEVKRASFRHEEYWGRPVPGLGPADARIAVVGLAPAAHGGNRTGRVFTGDRSGDWIFAALWRAGLANQPTSTHVGDGLELTDVRVAAAVRCAPPANAPTPAERDTCSPWLARELDLLPRLRVVVVLGGFGWTALWPVLAAAGYAIPRPRPVFGHGAEVQLSGSRGPLTVLGSYHVSQQNTFTGKLTEPMLDAVLTRATELAGSDG</sequence>
<evidence type="ECO:0000256" key="5">
    <source>
        <dbReference type="ARBA" id="ARBA00023004"/>
    </source>
</evidence>
<dbReference type="SMART" id="SM00987">
    <property type="entry name" value="UreE_C"/>
    <property type="match status" value="1"/>
</dbReference>
<keyword evidence="6" id="KW-0411">Iron-sulfur</keyword>
<proteinExistence type="inferred from homology"/>
<dbReference type="SUPFAM" id="SSF52141">
    <property type="entry name" value="Uracil-DNA glycosylase-like"/>
    <property type="match status" value="1"/>
</dbReference>
<keyword evidence="4" id="KW-0378">Hydrolase</keyword>
<keyword evidence="7" id="KW-0234">DNA repair</keyword>
<evidence type="ECO:0000256" key="2">
    <source>
        <dbReference type="ARBA" id="ARBA00022723"/>
    </source>
</evidence>
<keyword evidence="1" id="KW-0004">4Fe-4S</keyword>
<keyword evidence="5" id="KW-0408">Iron</keyword>
<evidence type="ECO:0000259" key="11">
    <source>
        <dbReference type="SMART" id="SM00986"/>
    </source>
</evidence>
<dbReference type="InterPro" id="IPR051536">
    <property type="entry name" value="UDG_Type-4/5"/>
</dbReference>
<feature type="transmembrane region" description="Helical" evidence="10">
    <location>
        <begin position="178"/>
        <end position="201"/>
    </location>
</feature>
<dbReference type="InterPro" id="IPR036895">
    <property type="entry name" value="Uracil-DNA_glycosylase-like_sf"/>
</dbReference>
<evidence type="ECO:0000313" key="12">
    <source>
        <dbReference type="EMBL" id="SOC47123.1"/>
    </source>
</evidence>
<keyword evidence="3" id="KW-0227">DNA damage</keyword>
<dbReference type="CDD" id="cd10031">
    <property type="entry name" value="UDG-F5_TTUDGB_like"/>
    <property type="match status" value="1"/>
</dbReference>
<evidence type="ECO:0000256" key="9">
    <source>
        <dbReference type="ARBA" id="ARBA00023887"/>
    </source>
</evidence>
<evidence type="ECO:0000256" key="3">
    <source>
        <dbReference type="ARBA" id="ARBA00022763"/>
    </source>
</evidence>
<dbReference type="EMBL" id="OBQI01000001">
    <property type="protein sequence ID" value="SOC47123.1"/>
    <property type="molecule type" value="Genomic_DNA"/>
</dbReference>
<keyword evidence="10" id="KW-1133">Transmembrane helix</keyword>
<accession>A0A285UZA9</accession>
<name>A0A285UZA9_9ACTN</name>
<evidence type="ECO:0000256" key="7">
    <source>
        <dbReference type="ARBA" id="ARBA00023204"/>
    </source>
</evidence>
<dbReference type="SMART" id="SM00986">
    <property type="entry name" value="UDG"/>
    <property type="match status" value="1"/>
</dbReference>
<evidence type="ECO:0000313" key="13">
    <source>
        <dbReference type="Proteomes" id="UP000219435"/>
    </source>
</evidence>
<dbReference type="Gene3D" id="3.40.470.10">
    <property type="entry name" value="Uracil-DNA glycosylase-like domain"/>
    <property type="match status" value="1"/>
</dbReference>
<dbReference type="PANTHER" id="PTHR33693:SF3">
    <property type="entry name" value="TYPE-5 URACIL-DNA GLYCOSYLASE"/>
    <property type="match status" value="1"/>
</dbReference>
<evidence type="ECO:0000256" key="6">
    <source>
        <dbReference type="ARBA" id="ARBA00023014"/>
    </source>
</evidence>
<dbReference type="GO" id="GO:0033958">
    <property type="term" value="F:DNA-deoxyinosine glycosylase activity"/>
    <property type="evidence" value="ECO:0007669"/>
    <property type="project" value="InterPro"/>
</dbReference>
<protein>
    <recommendedName>
        <fullName evidence="9">Type-5 uracil-DNA glycosylase</fullName>
    </recommendedName>
</protein>
<dbReference type="GO" id="GO:0051539">
    <property type="term" value="F:4 iron, 4 sulfur cluster binding"/>
    <property type="evidence" value="ECO:0007669"/>
    <property type="project" value="UniProtKB-KW"/>
</dbReference>
<gene>
    <name evidence="12" type="ORF">SAMN05660748_0636</name>
</gene>
<evidence type="ECO:0000256" key="10">
    <source>
        <dbReference type="SAM" id="Phobius"/>
    </source>
</evidence>
<keyword evidence="10" id="KW-0472">Membrane</keyword>
<dbReference type="AlphaFoldDB" id="A0A285UZA9"/>
<evidence type="ECO:0000256" key="4">
    <source>
        <dbReference type="ARBA" id="ARBA00022801"/>
    </source>
</evidence>
<reference evidence="13" key="1">
    <citation type="submission" date="2017-08" db="EMBL/GenBank/DDBJ databases">
        <authorList>
            <person name="Varghese N."/>
            <person name="Submissions S."/>
        </authorList>
    </citation>
    <scope>NUCLEOTIDE SEQUENCE [LARGE SCALE GENOMIC DNA]</scope>
    <source>
        <strain evidence="13">DSM 4725</strain>
    </source>
</reference>
<dbReference type="Pfam" id="PF03167">
    <property type="entry name" value="UDG"/>
    <property type="match status" value="1"/>
</dbReference>
<dbReference type="GO" id="GO:0006284">
    <property type="term" value="P:base-excision repair"/>
    <property type="evidence" value="ECO:0007669"/>
    <property type="project" value="InterPro"/>
</dbReference>
<dbReference type="GO" id="GO:0046872">
    <property type="term" value="F:metal ion binding"/>
    <property type="evidence" value="ECO:0007669"/>
    <property type="project" value="UniProtKB-KW"/>
</dbReference>
<keyword evidence="13" id="KW-1185">Reference proteome</keyword>
<keyword evidence="10" id="KW-0812">Transmembrane</keyword>
<dbReference type="Proteomes" id="UP000219435">
    <property type="component" value="Unassembled WGS sequence"/>
</dbReference>
<dbReference type="GO" id="GO:0004844">
    <property type="term" value="F:uracil DNA N-glycosylase activity"/>
    <property type="evidence" value="ECO:0007669"/>
    <property type="project" value="InterPro"/>
</dbReference>
<organism evidence="12 13">
    <name type="scientific">Blastococcus aggregatus</name>
    <dbReference type="NCBI Taxonomy" id="38502"/>
    <lineage>
        <taxon>Bacteria</taxon>
        <taxon>Bacillati</taxon>
        <taxon>Actinomycetota</taxon>
        <taxon>Actinomycetes</taxon>
        <taxon>Geodermatophilales</taxon>
        <taxon>Geodermatophilaceae</taxon>
        <taxon>Blastococcus</taxon>
    </lineage>
</organism>
<evidence type="ECO:0000256" key="1">
    <source>
        <dbReference type="ARBA" id="ARBA00022485"/>
    </source>
</evidence>